<protein>
    <recommendedName>
        <fullName evidence="3">Secreted protein</fullName>
    </recommendedName>
</protein>
<dbReference type="EMBL" id="JAQNDK010000006">
    <property type="protein sequence ID" value="MDC0684899.1"/>
    <property type="molecule type" value="Genomic_DNA"/>
</dbReference>
<proteinExistence type="predicted"/>
<keyword evidence="2" id="KW-1185">Reference proteome</keyword>
<name>A0ABT5CGG1_9BACT</name>
<evidence type="ECO:0008006" key="3">
    <source>
        <dbReference type="Google" id="ProtNLM"/>
    </source>
</evidence>
<comment type="caution">
    <text evidence="1">The sequence shown here is derived from an EMBL/GenBank/DDBJ whole genome shotgun (WGS) entry which is preliminary data.</text>
</comment>
<gene>
    <name evidence="1" type="ORF">POL72_44695</name>
</gene>
<accession>A0ABT5CGG1</accession>
<organism evidence="1 2">
    <name type="scientific">Sorangium atrum</name>
    <dbReference type="NCBI Taxonomy" id="2995308"/>
    <lineage>
        <taxon>Bacteria</taxon>
        <taxon>Pseudomonadati</taxon>
        <taxon>Myxococcota</taxon>
        <taxon>Polyangia</taxon>
        <taxon>Polyangiales</taxon>
        <taxon>Polyangiaceae</taxon>
        <taxon>Sorangium</taxon>
    </lineage>
</organism>
<dbReference type="RefSeq" id="WP_272103027.1">
    <property type="nucleotide sequence ID" value="NZ_JAQNDK010000006.1"/>
</dbReference>
<sequence>MRNLTLFVLAPLLSACNGSSSPSGFEGTWNYDLPDRASGTNLAHLSCPAQGDAPAVELDIPQIGNLVLARDGDQTLAGRTDQGCSWSFHEADDEHASFASAEATCHNPVIGSSYTITGWTLARDGVGAAEVVDAISHRPGGADCDFVLAAGKRTWVDPDADDDPAAAFAGSWSYVPPDPATRTNVATVACADAEGDPLPPSYEPQLGSIAIERTGPHTAAATDGDGCTWTFAVHGNTALLDPPAQRCGPLTLHHWALAGDGSRAFEVRSGERAGCRVLLTIGERTRP</sequence>
<evidence type="ECO:0000313" key="1">
    <source>
        <dbReference type="EMBL" id="MDC0684899.1"/>
    </source>
</evidence>
<dbReference type="Proteomes" id="UP001217485">
    <property type="component" value="Unassembled WGS sequence"/>
</dbReference>
<evidence type="ECO:0000313" key="2">
    <source>
        <dbReference type="Proteomes" id="UP001217485"/>
    </source>
</evidence>
<reference evidence="1 2" key="1">
    <citation type="submission" date="2023-01" db="EMBL/GenBank/DDBJ databases">
        <title>Minimal conservation of predation-associated metabolite biosynthetic gene clusters underscores biosynthetic potential of Myxococcota including descriptions for ten novel species: Archangium lansinium sp. nov., Myxococcus landrumus sp. nov., Nannocystis bai.</title>
        <authorList>
            <person name="Ahearne A."/>
            <person name="Stevens C."/>
            <person name="Dowd S."/>
        </authorList>
    </citation>
    <scope>NUCLEOTIDE SEQUENCE [LARGE SCALE GENOMIC DNA]</scope>
    <source>
        <strain evidence="1 2">WIWO2</strain>
    </source>
</reference>
<dbReference type="PROSITE" id="PS51257">
    <property type="entry name" value="PROKAR_LIPOPROTEIN"/>
    <property type="match status" value="1"/>
</dbReference>